<evidence type="ECO:0000256" key="1">
    <source>
        <dbReference type="ARBA" id="ARBA00022801"/>
    </source>
</evidence>
<accession>A0A7X2PA39</accession>
<feature type="compositionally biased region" description="Basic and acidic residues" evidence="3">
    <location>
        <begin position="78"/>
        <end position="87"/>
    </location>
</feature>
<gene>
    <name evidence="5" type="ORF">FYJ60_11890</name>
</gene>
<protein>
    <submittedName>
        <fullName evidence="5">Class B sortase</fullName>
    </submittedName>
</protein>
<keyword evidence="4" id="KW-1133">Transmembrane helix</keyword>
<dbReference type="Proteomes" id="UP000466864">
    <property type="component" value="Unassembled WGS sequence"/>
</dbReference>
<feature type="active site" description="Proton donor/acceptor" evidence="2">
    <location>
        <position position="178"/>
    </location>
</feature>
<dbReference type="AlphaFoldDB" id="A0A7X2PA39"/>
<sequence>MSVMKKKGKRKIREEPGSLLLAVLIIAAVTVGCLIIMEALPYAESAHYQKALAEELITEPDEQETGDGKTISTEADDQSGKLRSDDNIRSEASTVMTEVYPEKMYRMVDWDALKKRNKDICGWICIPAIGADYPVLKSKDQEYLHLDADGNYRFSGSIFTWSKSDAEIGAAHCVLYGHNMADNSMFGALDQLQSGDQAYVYTPDGCCREYTVYENSVVSKSDKIFQKGWRDENRKQVLTLATCPSRWSDINRRIVNAELTLLKR</sequence>
<comment type="caution">
    <text evidence="5">The sequence shown here is derived from an EMBL/GenBank/DDBJ whole genome shotgun (WGS) entry which is preliminary data.</text>
</comment>
<keyword evidence="4" id="KW-0812">Transmembrane</keyword>
<feature type="region of interest" description="Disordered" evidence="3">
    <location>
        <begin position="58"/>
        <end position="87"/>
    </location>
</feature>
<dbReference type="CDD" id="cd05826">
    <property type="entry name" value="Sortase_B"/>
    <property type="match status" value="1"/>
</dbReference>
<dbReference type="EMBL" id="VUMV01000012">
    <property type="protein sequence ID" value="MST82999.1"/>
    <property type="molecule type" value="Genomic_DNA"/>
</dbReference>
<dbReference type="PROSITE" id="PS51257">
    <property type="entry name" value="PROKAR_LIPOPROTEIN"/>
    <property type="match status" value="1"/>
</dbReference>
<dbReference type="InterPro" id="IPR009835">
    <property type="entry name" value="SrtB"/>
</dbReference>
<keyword evidence="1" id="KW-0378">Hydrolase</keyword>
<dbReference type="SUPFAM" id="SSF63817">
    <property type="entry name" value="Sortase"/>
    <property type="match status" value="1"/>
</dbReference>
<organism evidence="5 6">
    <name type="scientific">Bilifractor porci</name>
    <dbReference type="NCBI Taxonomy" id="2606636"/>
    <lineage>
        <taxon>Bacteria</taxon>
        <taxon>Bacillati</taxon>
        <taxon>Bacillota</taxon>
        <taxon>Clostridia</taxon>
        <taxon>Lachnospirales</taxon>
        <taxon>Lachnospiraceae</taxon>
        <taxon>Bilifractor</taxon>
    </lineage>
</organism>
<evidence type="ECO:0000313" key="6">
    <source>
        <dbReference type="Proteomes" id="UP000466864"/>
    </source>
</evidence>
<evidence type="ECO:0000256" key="4">
    <source>
        <dbReference type="SAM" id="Phobius"/>
    </source>
</evidence>
<dbReference type="Gene3D" id="2.40.260.10">
    <property type="entry name" value="Sortase"/>
    <property type="match status" value="1"/>
</dbReference>
<evidence type="ECO:0000313" key="5">
    <source>
        <dbReference type="EMBL" id="MST82999.1"/>
    </source>
</evidence>
<keyword evidence="6" id="KW-1185">Reference proteome</keyword>
<keyword evidence="4" id="KW-0472">Membrane</keyword>
<proteinExistence type="predicted"/>
<name>A0A7X2PA39_9FIRM</name>
<dbReference type="InterPro" id="IPR005754">
    <property type="entry name" value="Sortase"/>
</dbReference>
<dbReference type="InterPro" id="IPR023365">
    <property type="entry name" value="Sortase_dom-sf"/>
</dbReference>
<evidence type="ECO:0000256" key="2">
    <source>
        <dbReference type="PIRSR" id="PIRSR605754-1"/>
    </source>
</evidence>
<feature type="transmembrane region" description="Helical" evidence="4">
    <location>
        <begin position="20"/>
        <end position="40"/>
    </location>
</feature>
<evidence type="ECO:0000256" key="3">
    <source>
        <dbReference type="SAM" id="MobiDB-lite"/>
    </source>
</evidence>
<dbReference type="GO" id="GO:0016787">
    <property type="term" value="F:hydrolase activity"/>
    <property type="evidence" value="ECO:0007669"/>
    <property type="project" value="UniProtKB-KW"/>
</dbReference>
<reference evidence="5 6" key="1">
    <citation type="submission" date="2019-08" db="EMBL/GenBank/DDBJ databases">
        <title>In-depth cultivation of the pig gut microbiome towards novel bacterial diversity and tailored functional studies.</title>
        <authorList>
            <person name="Wylensek D."/>
            <person name="Hitch T.C.A."/>
            <person name="Clavel T."/>
        </authorList>
    </citation>
    <scope>NUCLEOTIDE SEQUENCE [LARGE SCALE GENOMIC DNA]</scope>
    <source>
        <strain evidence="5 6">Oil+RF-744-WCA-WT-13</strain>
    </source>
</reference>
<dbReference type="Pfam" id="PF04203">
    <property type="entry name" value="Sortase"/>
    <property type="match status" value="1"/>
</dbReference>
<feature type="active site" description="Acyl-thioester intermediate" evidence="2">
    <location>
        <position position="243"/>
    </location>
</feature>